<feature type="domain" description="Aspartate/ornithine carbamoyltransferase Asp/Orn-binding" evidence="4">
    <location>
        <begin position="55"/>
        <end position="104"/>
    </location>
</feature>
<dbReference type="Pfam" id="PF02729">
    <property type="entry name" value="OTCace_N"/>
    <property type="match status" value="1"/>
</dbReference>
<protein>
    <recommendedName>
        <fullName evidence="2">ornithine carbamoyltransferase</fullName>
        <ecNumber evidence="2">2.1.3.3</ecNumber>
    </recommendedName>
</protein>
<dbReference type="VEuPathDB" id="VectorBase:BGLB023720"/>
<dbReference type="InterPro" id="IPR006132">
    <property type="entry name" value="Asp/Orn_carbamoyltranf_P-bd"/>
</dbReference>
<evidence type="ECO:0000313" key="7">
    <source>
        <dbReference type="Proteomes" id="UP000076420"/>
    </source>
</evidence>
<dbReference type="Proteomes" id="UP000076420">
    <property type="component" value="Unassembled WGS sequence"/>
</dbReference>
<dbReference type="InterPro" id="IPR036901">
    <property type="entry name" value="Asp/Orn_carbamoylTrfase_sf"/>
</dbReference>
<dbReference type="InterPro" id="IPR006131">
    <property type="entry name" value="Asp_carbamoyltransf_Asp/Orn-bd"/>
</dbReference>
<dbReference type="PANTHER" id="PTHR45753:SF3">
    <property type="entry name" value="ORNITHINE TRANSCARBAMYLASE, MITOCHONDRIAL"/>
    <property type="match status" value="1"/>
</dbReference>
<dbReference type="Gene3D" id="3.40.50.1370">
    <property type="entry name" value="Aspartate/ornithine carbamoyltransferase"/>
    <property type="match status" value="2"/>
</dbReference>
<dbReference type="KEGG" id="bgt:106066477"/>
<dbReference type="AlphaFoldDB" id="A0A2C9KUR4"/>
<dbReference type="GO" id="GO:0016597">
    <property type="term" value="F:amino acid binding"/>
    <property type="evidence" value="ECO:0007669"/>
    <property type="project" value="InterPro"/>
</dbReference>
<dbReference type="SUPFAM" id="SSF53671">
    <property type="entry name" value="Aspartate/ornithine carbamoyltransferase"/>
    <property type="match status" value="1"/>
</dbReference>
<gene>
    <name evidence="6" type="primary">106066477</name>
</gene>
<evidence type="ECO:0000259" key="5">
    <source>
        <dbReference type="Pfam" id="PF02729"/>
    </source>
</evidence>
<dbReference type="EC" id="2.1.3.3" evidence="2"/>
<feature type="domain" description="Aspartate/ornithine carbamoyltransferase carbamoyl-P binding" evidence="5">
    <location>
        <begin position="1"/>
        <end position="48"/>
    </location>
</feature>
<dbReference type="GO" id="GO:0042450">
    <property type="term" value="P:L-arginine biosynthetic process via ornithine"/>
    <property type="evidence" value="ECO:0007669"/>
    <property type="project" value="TreeGrafter"/>
</dbReference>
<dbReference type="GO" id="GO:0019240">
    <property type="term" value="P:citrulline biosynthetic process"/>
    <property type="evidence" value="ECO:0007669"/>
    <property type="project" value="TreeGrafter"/>
</dbReference>
<dbReference type="VEuPathDB" id="VectorBase:BGLAX_042178"/>
<evidence type="ECO:0000256" key="2">
    <source>
        <dbReference type="ARBA" id="ARBA00013007"/>
    </source>
</evidence>
<sequence>MADIILARVFGHDFLEILADEAKVPVINGLSDLLHPLQILADFMTLQENFGYIRGVKIAWIGDGNNICHSLMYGCAKLGVDLNVATPASYEPNHAITVEAMKIAGKVMSY</sequence>
<dbReference type="GO" id="GO:0004585">
    <property type="term" value="F:ornithine carbamoyltransferase activity"/>
    <property type="evidence" value="ECO:0007669"/>
    <property type="project" value="UniProtKB-EC"/>
</dbReference>
<keyword evidence="3" id="KW-0808">Transferase</keyword>
<dbReference type="STRING" id="6526.A0A2C9KUR4"/>
<evidence type="ECO:0000256" key="1">
    <source>
        <dbReference type="ARBA" id="ARBA00007805"/>
    </source>
</evidence>
<evidence type="ECO:0000256" key="3">
    <source>
        <dbReference type="ARBA" id="ARBA00022679"/>
    </source>
</evidence>
<proteinExistence type="inferred from homology"/>
<name>A0A2C9KUR4_BIOGL</name>
<comment type="similarity">
    <text evidence="1">Belongs to the aspartate/ornithine carbamoyltransferase superfamily. OTCase family.</text>
</comment>
<evidence type="ECO:0000259" key="4">
    <source>
        <dbReference type="Pfam" id="PF00185"/>
    </source>
</evidence>
<accession>A0A2C9KUR4</accession>
<organism evidence="6 7">
    <name type="scientific">Biomphalaria glabrata</name>
    <name type="common">Bloodfluke planorb</name>
    <name type="synonym">Freshwater snail</name>
    <dbReference type="NCBI Taxonomy" id="6526"/>
    <lineage>
        <taxon>Eukaryota</taxon>
        <taxon>Metazoa</taxon>
        <taxon>Spiralia</taxon>
        <taxon>Lophotrochozoa</taxon>
        <taxon>Mollusca</taxon>
        <taxon>Gastropoda</taxon>
        <taxon>Heterobranchia</taxon>
        <taxon>Euthyneura</taxon>
        <taxon>Panpulmonata</taxon>
        <taxon>Hygrophila</taxon>
        <taxon>Lymnaeoidea</taxon>
        <taxon>Planorbidae</taxon>
        <taxon>Biomphalaria</taxon>
    </lineage>
</organism>
<dbReference type="Pfam" id="PF00185">
    <property type="entry name" value="OTCace"/>
    <property type="match status" value="1"/>
</dbReference>
<reference evidence="6" key="1">
    <citation type="submission" date="2020-05" db="UniProtKB">
        <authorList>
            <consortium name="EnsemblMetazoa"/>
        </authorList>
    </citation>
    <scope>IDENTIFICATION</scope>
    <source>
        <strain evidence="6">BB02</strain>
    </source>
</reference>
<dbReference type="EnsemblMetazoa" id="BGLB023720-RA">
    <property type="protein sequence ID" value="BGLB023720-PA"/>
    <property type="gene ID" value="BGLB023720"/>
</dbReference>
<dbReference type="PANTHER" id="PTHR45753">
    <property type="entry name" value="ORNITHINE CARBAMOYLTRANSFERASE, MITOCHONDRIAL"/>
    <property type="match status" value="1"/>
</dbReference>
<evidence type="ECO:0000313" key="6">
    <source>
        <dbReference type="EnsemblMetazoa" id="BGLB023720-PA"/>
    </source>
</evidence>